<dbReference type="PANTHER" id="PTHR48082:SF2">
    <property type="entry name" value="ATP SYNTHASE SUBUNIT ALPHA, MITOCHONDRIAL"/>
    <property type="match status" value="1"/>
</dbReference>
<keyword evidence="14" id="KW-1003">Cell membrane</keyword>
<keyword evidence="8 14" id="KW-1278">Translocase</keyword>
<dbReference type="PROSITE" id="PS00152">
    <property type="entry name" value="ATPASE_ALPHA_BETA"/>
    <property type="match status" value="1"/>
</dbReference>
<dbReference type="CDD" id="cd01132">
    <property type="entry name" value="F1-ATPase_alpha_CD"/>
    <property type="match status" value="1"/>
</dbReference>
<evidence type="ECO:0000256" key="3">
    <source>
        <dbReference type="ARBA" id="ARBA00008936"/>
    </source>
</evidence>
<evidence type="ECO:0000259" key="17">
    <source>
        <dbReference type="Pfam" id="PF02874"/>
    </source>
</evidence>
<dbReference type="EC" id="7.1.2.2" evidence="14"/>
<dbReference type="GO" id="GO:0043531">
    <property type="term" value="F:ADP binding"/>
    <property type="evidence" value="ECO:0007669"/>
    <property type="project" value="TreeGrafter"/>
</dbReference>
<dbReference type="PIRSF" id="PIRSF039088">
    <property type="entry name" value="F_ATPase_subunit_alpha"/>
    <property type="match status" value="1"/>
</dbReference>
<sequence>MEIRPSEISDILKQQIATFDKATDVAETGIVLSVGDGIARVYGLQNVEAGEMLDFPASGQKGMALNLENDNVGVVIFGDDTSMREGDTVARTGKVVEVPTGKALLGRVVDGLGNPIDGKGPLVGEVIPKRAEIKAPGIMPRQSVSEPMQTGIKAIDALVPIGRGQRELIIGDRQTGKTAILIDTIVNQKGVNALGDESKSLYCIYVAIGQKRSTVAQLVRTLEETGAMEYSIVVAATASDPAPMQYLAPYAACSMGEYFRDNGMHALIVYDDLSKQAVAYRQMSLLLRRPPGREAYPGDVFYLHSRLLERAAKMSDKFGAGSLTALPVIETQAGDVSAYIPTNVISITDGQVFLETDLFYRGIRPAVNVGGSVSRVGSAAQIKAMKQVAGKIKLELAQYREMAAFSQFASDLDPATQKQLARGARLVELLKQPETSPLSVEEQVVVLFAGTRGYIDAVSVDQVTEYEKRLLADVRTSGKDILESIRTQRQLTKDIESRLNDFLTTFGRQFVN</sequence>
<dbReference type="InterPro" id="IPR036121">
    <property type="entry name" value="ATPase_F1/V1/A1_a/bsu_N_sf"/>
</dbReference>
<evidence type="ECO:0000256" key="6">
    <source>
        <dbReference type="ARBA" id="ARBA00022781"/>
    </source>
</evidence>
<comment type="caution">
    <text evidence="18">The sequence shown here is derived from an EMBL/GenBank/DDBJ whole genome shotgun (WGS) entry which is preliminary data.</text>
</comment>
<dbReference type="InterPro" id="IPR000194">
    <property type="entry name" value="ATPase_F1/V1/A1_a/bsu_nucl-bd"/>
</dbReference>
<dbReference type="CDD" id="cd18116">
    <property type="entry name" value="ATP-synt_F1_alpha_N"/>
    <property type="match status" value="1"/>
</dbReference>
<dbReference type="NCBIfam" id="NF009884">
    <property type="entry name" value="PRK13343.1"/>
    <property type="match status" value="1"/>
</dbReference>
<feature type="binding site" evidence="14">
    <location>
        <begin position="171"/>
        <end position="178"/>
    </location>
    <ligand>
        <name>ATP</name>
        <dbReference type="ChEBI" id="CHEBI:30616"/>
    </ligand>
</feature>
<evidence type="ECO:0000256" key="11">
    <source>
        <dbReference type="ARBA" id="ARBA00023196"/>
    </source>
</evidence>
<keyword evidence="7 14" id="KW-0067">ATP-binding</keyword>
<proteinExistence type="inferred from homology"/>
<evidence type="ECO:0000256" key="7">
    <source>
        <dbReference type="ARBA" id="ARBA00022840"/>
    </source>
</evidence>
<dbReference type="InterPro" id="IPR023366">
    <property type="entry name" value="ATP_synth_asu-like_sf"/>
</dbReference>
<feature type="domain" description="ATPase F1/V1/A1 complex alpha/beta subunit N-terminal" evidence="17">
    <location>
        <begin position="25"/>
        <end position="93"/>
    </location>
</feature>
<keyword evidence="6 14" id="KW-0375">Hydrogen ion transport</keyword>
<dbReference type="PANTHER" id="PTHR48082">
    <property type="entry name" value="ATP SYNTHASE SUBUNIT ALPHA, MITOCHONDRIAL"/>
    <property type="match status" value="1"/>
</dbReference>
<evidence type="ECO:0000256" key="9">
    <source>
        <dbReference type="ARBA" id="ARBA00023065"/>
    </source>
</evidence>
<evidence type="ECO:0000313" key="19">
    <source>
        <dbReference type="Proteomes" id="UP000262371"/>
    </source>
</evidence>
<evidence type="ECO:0000259" key="15">
    <source>
        <dbReference type="Pfam" id="PF00006"/>
    </source>
</evidence>
<dbReference type="CDD" id="cd18113">
    <property type="entry name" value="ATP-synt_F1_alpha_C"/>
    <property type="match status" value="1"/>
</dbReference>
<dbReference type="SUPFAM" id="SSF47917">
    <property type="entry name" value="C-terminal domain of alpha and beta subunits of F1 ATP synthase"/>
    <property type="match status" value="1"/>
</dbReference>
<dbReference type="Proteomes" id="UP000262371">
    <property type="component" value="Unassembled WGS sequence"/>
</dbReference>
<keyword evidence="10 14" id="KW-0472">Membrane</keyword>
<evidence type="ECO:0000256" key="10">
    <source>
        <dbReference type="ARBA" id="ARBA00023136"/>
    </source>
</evidence>
<evidence type="ECO:0000256" key="2">
    <source>
        <dbReference type="ARBA" id="ARBA00004370"/>
    </source>
</evidence>
<dbReference type="OrthoDB" id="9803053at2"/>
<dbReference type="GO" id="GO:0016787">
    <property type="term" value="F:hydrolase activity"/>
    <property type="evidence" value="ECO:0007669"/>
    <property type="project" value="UniProtKB-KW"/>
</dbReference>
<dbReference type="InterPro" id="IPR020003">
    <property type="entry name" value="ATPase_a/bsu_AS"/>
</dbReference>
<dbReference type="FunFam" id="2.40.30.20:FF:000001">
    <property type="entry name" value="ATP synthase subunit alpha"/>
    <property type="match status" value="1"/>
</dbReference>
<dbReference type="Pfam" id="PF00306">
    <property type="entry name" value="ATP-synt_ab_C"/>
    <property type="match status" value="1"/>
</dbReference>
<dbReference type="GO" id="GO:0046933">
    <property type="term" value="F:proton-transporting ATP synthase activity, rotational mechanism"/>
    <property type="evidence" value="ECO:0007669"/>
    <property type="project" value="UniProtKB-UniRule"/>
</dbReference>
<evidence type="ECO:0000259" key="16">
    <source>
        <dbReference type="Pfam" id="PF00306"/>
    </source>
</evidence>
<dbReference type="GO" id="GO:0045259">
    <property type="term" value="C:proton-transporting ATP synthase complex"/>
    <property type="evidence" value="ECO:0007669"/>
    <property type="project" value="UniProtKB-KW"/>
</dbReference>
<comment type="function">
    <text evidence="1 14">Produces ATP from ADP in the presence of a proton gradient across the membrane. The alpha chain is a regulatory subunit.</text>
</comment>
<dbReference type="Gene3D" id="2.40.30.20">
    <property type="match status" value="1"/>
</dbReference>
<feature type="domain" description="ATP synthase alpha subunit C-terminal" evidence="16">
    <location>
        <begin position="381"/>
        <end position="506"/>
    </location>
</feature>
<comment type="catalytic activity">
    <reaction evidence="14">
        <text>ATP + H2O + 4 H(+)(in) = ADP + phosphate + 5 H(+)(out)</text>
        <dbReference type="Rhea" id="RHEA:57720"/>
        <dbReference type="ChEBI" id="CHEBI:15377"/>
        <dbReference type="ChEBI" id="CHEBI:15378"/>
        <dbReference type="ChEBI" id="CHEBI:30616"/>
        <dbReference type="ChEBI" id="CHEBI:43474"/>
        <dbReference type="ChEBI" id="CHEBI:456216"/>
        <dbReference type="EC" id="7.1.2.2"/>
    </reaction>
</comment>
<dbReference type="NCBIfam" id="TIGR00962">
    <property type="entry name" value="atpA"/>
    <property type="match status" value="1"/>
</dbReference>
<dbReference type="FunFam" id="3.40.50.300:FF:002432">
    <property type="entry name" value="ATP synthase subunit alpha, mitochondrial"/>
    <property type="match status" value="1"/>
</dbReference>
<comment type="similarity">
    <text evidence="3 14">Belongs to the ATPase alpha/beta chains family.</text>
</comment>
<keyword evidence="5 14" id="KW-0547">Nucleotide-binding</keyword>
<reference evidence="18 19" key="1">
    <citation type="submission" date="2018-08" db="EMBL/GenBank/DDBJ databases">
        <title>Komagataeibacter sp. AV 382.</title>
        <authorList>
            <person name="Skraban J."/>
            <person name="Trcek J."/>
        </authorList>
    </citation>
    <scope>NUCLEOTIDE SEQUENCE [LARGE SCALE GENOMIC DNA]</scope>
    <source>
        <strain evidence="18 19">AV 382</strain>
    </source>
</reference>
<dbReference type="HAMAP" id="MF_01346">
    <property type="entry name" value="ATP_synth_alpha_bact"/>
    <property type="match status" value="1"/>
</dbReference>
<gene>
    <name evidence="14" type="primary">atpA</name>
    <name evidence="18" type="ORF">DY926_07775</name>
</gene>
<organism evidence="18 19">
    <name type="scientific">Komagataeibacter melaceti</name>
    <dbReference type="NCBI Taxonomy" id="2766577"/>
    <lineage>
        <taxon>Bacteria</taxon>
        <taxon>Pseudomonadati</taxon>
        <taxon>Pseudomonadota</taxon>
        <taxon>Alphaproteobacteria</taxon>
        <taxon>Acetobacterales</taxon>
        <taxon>Acetobacteraceae</taxon>
        <taxon>Komagataeibacter</taxon>
    </lineage>
</organism>
<dbReference type="InterPro" id="IPR000793">
    <property type="entry name" value="ATP_synth_asu_C"/>
</dbReference>
<evidence type="ECO:0000256" key="13">
    <source>
        <dbReference type="ARBA" id="ARBA00026013"/>
    </source>
</evidence>
<evidence type="ECO:0000256" key="12">
    <source>
        <dbReference type="ARBA" id="ARBA00023310"/>
    </source>
</evidence>
<dbReference type="InterPro" id="IPR027417">
    <property type="entry name" value="P-loop_NTPase"/>
</dbReference>
<keyword evidence="4 14" id="KW-0813">Transport</keyword>
<keyword evidence="18" id="KW-0378">Hydrolase</keyword>
<keyword evidence="11 14" id="KW-0139">CF(1)</keyword>
<comment type="subunit">
    <text evidence="13">F-type ATPases have 2 components, CF(1) - the catalytic core - and CF(0) - the membrane proton channel. CF(1) has five subunits: alpha(3), beta(3), gamma(1), delta(1), epsilon(1). CF(0) has four main subunits: a(1), b(1), b'(1) and c(9-12).</text>
</comment>
<dbReference type="SUPFAM" id="SSF50615">
    <property type="entry name" value="N-terminal domain of alpha and beta subunits of F1 ATP synthase"/>
    <property type="match status" value="1"/>
</dbReference>
<dbReference type="EMBL" id="QUWV01000059">
    <property type="protein sequence ID" value="RFD20095.1"/>
    <property type="molecule type" value="Genomic_DNA"/>
</dbReference>
<dbReference type="Gene3D" id="1.20.150.20">
    <property type="entry name" value="ATP synthase alpha/beta chain, C-terminal domain"/>
    <property type="match status" value="1"/>
</dbReference>
<dbReference type="Gene3D" id="3.40.50.300">
    <property type="entry name" value="P-loop containing nucleotide triphosphate hydrolases"/>
    <property type="match status" value="1"/>
</dbReference>
<dbReference type="Pfam" id="PF02874">
    <property type="entry name" value="ATP-synt_ab_N"/>
    <property type="match status" value="1"/>
</dbReference>
<accession>A0A371Z0T8</accession>
<comment type="subcellular location">
    <subcellularLocation>
        <location evidence="14">Cell membrane</location>
        <topology evidence="14">Peripheral membrane protein</topology>
    </subcellularLocation>
    <subcellularLocation>
        <location evidence="2">Membrane</location>
    </subcellularLocation>
</comment>
<feature type="site" description="Required for activity" evidence="14">
    <location>
        <position position="372"/>
    </location>
</feature>
<dbReference type="InterPro" id="IPR033732">
    <property type="entry name" value="ATP_synth_F1_a_nt-bd_dom"/>
</dbReference>
<evidence type="ECO:0000256" key="1">
    <source>
        <dbReference type="ARBA" id="ARBA00003784"/>
    </source>
</evidence>
<keyword evidence="19" id="KW-1185">Reference proteome</keyword>
<evidence type="ECO:0000256" key="5">
    <source>
        <dbReference type="ARBA" id="ARBA00022741"/>
    </source>
</evidence>
<protein>
    <recommendedName>
        <fullName evidence="14">ATP synthase subunit alpha</fullName>
        <ecNumber evidence="14">7.1.2.2</ecNumber>
    </recommendedName>
    <alternativeName>
        <fullName evidence="14">ATP synthase F1 sector subunit alpha</fullName>
    </alternativeName>
    <alternativeName>
        <fullName evidence="14">F-ATPase subunit alpha</fullName>
    </alternativeName>
</protein>
<evidence type="ECO:0000256" key="14">
    <source>
        <dbReference type="HAMAP-Rule" id="MF_01346"/>
    </source>
</evidence>
<dbReference type="GO" id="GO:0005524">
    <property type="term" value="F:ATP binding"/>
    <property type="evidence" value="ECO:0007669"/>
    <property type="project" value="UniProtKB-UniRule"/>
</dbReference>
<dbReference type="RefSeq" id="WP_116702845.1">
    <property type="nucleotide sequence ID" value="NZ_QUWV01000059.1"/>
</dbReference>
<name>A0A371Z0T8_9PROT</name>
<feature type="domain" description="ATPase F1/V1/A1 complex alpha/beta subunit nucleotide-binding" evidence="15">
    <location>
        <begin position="151"/>
        <end position="374"/>
    </location>
</feature>
<dbReference type="InterPro" id="IPR038376">
    <property type="entry name" value="ATP_synth_asu_C_sf"/>
</dbReference>
<dbReference type="FunFam" id="1.20.150.20:FF:000001">
    <property type="entry name" value="ATP synthase subunit alpha"/>
    <property type="match status" value="1"/>
</dbReference>
<dbReference type="GO" id="GO:0005886">
    <property type="term" value="C:plasma membrane"/>
    <property type="evidence" value="ECO:0007669"/>
    <property type="project" value="UniProtKB-SubCell"/>
</dbReference>
<dbReference type="InterPro" id="IPR004100">
    <property type="entry name" value="ATPase_F1/V1/A1_a/bsu_N"/>
</dbReference>
<evidence type="ECO:0000256" key="8">
    <source>
        <dbReference type="ARBA" id="ARBA00022967"/>
    </source>
</evidence>
<evidence type="ECO:0000256" key="4">
    <source>
        <dbReference type="ARBA" id="ARBA00022448"/>
    </source>
</evidence>
<evidence type="ECO:0000313" key="18">
    <source>
        <dbReference type="EMBL" id="RFD20095.1"/>
    </source>
</evidence>
<keyword evidence="9 14" id="KW-0406">Ion transport</keyword>
<keyword evidence="12 14" id="KW-0066">ATP synthesis</keyword>
<dbReference type="AlphaFoldDB" id="A0A371Z0T8"/>
<dbReference type="Pfam" id="PF00006">
    <property type="entry name" value="ATP-synt_ab"/>
    <property type="match status" value="1"/>
</dbReference>
<dbReference type="SUPFAM" id="SSF52540">
    <property type="entry name" value="P-loop containing nucleoside triphosphate hydrolases"/>
    <property type="match status" value="1"/>
</dbReference>
<dbReference type="InterPro" id="IPR005294">
    <property type="entry name" value="ATP_synth_F1_asu"/>
</dbReference>